<keyword evidence="3" id="KW-0269">Exonuclease</keyword>
<dbReference type="PANTHER" id="PTHR30231">
    <property type="entry name" value="DNA POLYMERASE III SUBUNIT EPSILON"/>
    <property type="match status" value="1"/>
</dbReference>
<keyword evidence="2" id="KW-0540">Nuclease</keyword>
<accession>A0ABT7QNG4</accession>
<dbReference type="InterPro" id="IPR012337">
    <property type="entry name" value="RNaseH-like_sf"/>
</dbReference>
<evidence type="ECO:0000313" key="7">
    <source>
        <dbReference type="Proteomes" id="UP001168167"/>
    </source>
</evidence>
<evidence type="ECO:0000259" key="5">
    <source>
        <dbReference type="SMART" id="SM00479"/>
    </source>
</evidence>
<gene>
    <name evidence="6" type="primary">dnaQ</name>
    <name evidence="6" type="ORF">NQX30_07430</name>
</gene>
<dbReference type="InterPro" id="IPR013520">
    <property type="entry name" value="Ribonucl_H"/>
</dbReference>
<organism evidence="6 7">
    <name type="scientific">Candidatus Doriopsillibacter californiensis</name>
    <dbReference type="NCBI Taxonomy" id="2970740"/>
    <lineage>
        <taxon>Bacteria</taxon>
        <taxon>Pseudomonadati</taxon>
        <taxon>Pseudomonadota</taxon>
        <taxon>Gammaproteobacteria</taxon>
        <taxon>Candidatus Tethybacterales</taxon>
        <taxon>Candidatus Persebacteraceae</taxon>
        <taxon>Candidatus Doriopsillibacter</taxon>
    </lineage>
</organism>
<reference evidence="6" key="2">
    <citation type="journal article" date="2023" name="Microbiome">
        <title>Synthase-selected sorting approach identifies a beta-lactone synthase in a nudibranch symbiotic bacterium.</title>
        <authorList>
            <person name="Dzunkova M."/>
            <person name="La Clair J.J."/>
            <person name="Tyml T."/>
            <person name="Doud D."/>
            <person name="Schulz F."/>
            <person name="Piquer-Esteban S."/>
            <person name="Porcel Sanchis D."/>
            <person name="Osborn A."/>
            <person name="Robinson D."/>
            <person name="Louie K.B."/>
            <person name="Bowen B.P."/>
            <person name="Bowers R.M."/>
            <person name="Lee J."/>
            <person name="Arnau V."/>
            <person name="Diaz-Villanueva W."/>
            <person name="Stepanauskas R."/>
            <person name="Gosliner T."/>
            <person name="Date S.V."/>
            <person name="Northen T.R."/>
            <person name="Cheng J.F."/>
            <person name="Burkart M.D."/>
            <person name="Woyke T."/>
        </authorList>
    </citation>
    <scope>NUCLEOTIDE SEQUENCE</scope>
    <source>
        <strain evidence="6">Df01</strain>
    </source>
</reference>
<keyword evidence="6" id="KW-0808">Transferase</keyword>
<dbReference type="InterPro" id="IPR006054">
    <property type="entry name" value="DnaQ"/>
</dbReference>
<proteinExistence type="predicted"/>
<dbReference type="SMART" id="SM00479">
    <property type="entry name" value="EXOIII"/>
    <property type="match status" value="1"/>
</dbReference>
<dbReference type="Proteomes" id="UP001168167">
    <property type="component" value="Unassembled WGS sequence"/>
</dbReference>
<evidence type="ECO:0000256" key="2">
    <source>
        <dbReference type="ARBA" id="ARBA00022722"/>
    </source>
</evidence>
<dbReference type="InterPro" id="IPR036397">
    <property type="entry name" value="RNaseH_sf"/>
</dbReference>
<feature type="domain" description="Exonuclease" evidence="5">
    <location>
        <begin position="2"/>
        <end position="178"/>
    </location>
</feature>
<keyword evidence="7" id="KW-1185">Reference proteome</keyword>
<dbReference type="EMBL" id="JANQAO010000004">
    <property type="protein sequence ID" value="MDM5148186.1"/>
    <property type="molecule type" value="Genomic_DNA"/>
</dbReference>
<evidence type="ECO:0000256" key="3">
    <source>
        <dbReference type="ARBA" id="ARBA00022839"/>
    </source>
</evidence>
<protein>
    <recommendedName>
        <fullName evidence="1">DNA-directed DNA polymerase</fullName>
        <ecNumber evidence="1">2.7.7.7</ecNumber>
    </recommendedName>
</protein>
<dbReference type="Pfam" id="PF00929">
    <property type="entry name" value="RNase_T"/>
    <property type="match status" value="1"/>
</dbReference>
<comment type="catalytic activity">
    <reaction evidence="4">
        <text>DNA(n) + a 2'-deoxyribonucleoside 5'-triphosphate = DNA(n+1) + diphosphate</text>
        <dbReference type="Rhea" id="RHEA:22508"/>
        <dbReference type="Rhea" id="RHEA-COMP:17339"/>
        <dbReference type="Rhea" id="RHEA-COMP:17340"/>
        <dbReference type="ChEBI" id="CHEBI:33019"/>
        <dbReference type="ChEBI" id="CHEBI:61560"/>
        <dbReference type="ChEBI" id="CHEBI:173112"/>
        <dbReference type="EC" id="2.7.7.7"/>
    </reaction>
</comment>
<dbReference type="EC" id="2.7.7.7" evidence="1"/>
<evidence type="ECO:0000313" key="6">
    <source>
        <dbReference type="EMBL" id="MDM5148186.1"/>
    </source>
</evidence>
<name>A0ABT7QNG4_9GAMM</name>
<dbReference type="SUPFAM" id="SSF53098">
    <property type="entry name" value="Ribonuclease H-like"/>
    <property type="match status" value="1"/>
</dbReference>
<evidence type="ECO:0000256" key="1">
    <source>
        <dbReference type="ARBA" id="ARBA00012417"/>
    </source>
</evidence>
<keyword evidence="6" id="KW-0548">Nucleotidyltransferase</keyword>
<dbReference type="Gene3D" id="3.30.420.10">
    <property type="entry name" value="Ribonuclease H-like superfamily/Ribonuclease H"/>
    <property type="match status" value="1"/>
</dbReference>
<dbReference type="PANTHER" id="PTHR30231:SF41">
    <property type="entry name" value="DNA POLYMERASE III SUBUNIT EPSILON"/>
    <property type="match status" value="1"/>
</dbReference>
<keyword evidence="3" id="KW-0378">Hydrolase</keyword>
<dbReference type="NCBIfam" id="TIGR00573">
    <property type="entry name" value="dnaq"/>
    <property type="match status" value="1"/>
</dbReference>
<evidence type="ECO:0000256" key="4">
    <source>
        <dbReference type="ARBA" id="ARBA00049244"/>
    </source>
</evidence>
<reference evidence="6" key="1">
    <citation type="submission" date="2022-08" db="EMBL/GenBank/DDBJ databases">
        <authorList>
            <person name="Dzunkova M."/>
            <person name="La Clair J."/>
            <person name="Tyml T."/>
            <person name="Doud D."/>
            <person name="Schulz F."/>
            <person name="Piquer S."/>
            <person name="Porcel Sanchis D."/>
            <person name="Osborn A."/>
            <person name="Robinson D."/>
            <person name="Louie K.B."/>
            <person name="Bowen B.P."/>
            <person name="Bowers R."/>
            <person name="Lee J."/>
            <person name="Arnau Llombart V."/>
            <person name="Diaz Villanueva W."/>
            <person name="Gosliner T."/>
            <person name="Northen T."/>
            <person name="Cheng J.-F."/>
            <person name="Burkart M.D."/>
            <person name="Woyke T."/>
        </authorList>
    </citation>
    <scope>NUCLEOTIDE SEQUENCE</scope>
    <source>
        <strain evidence="6">Df01</strain>
    </source>
</reference>
<dbReference type="GO" id="GO:0003887">
    <property type="term" value="F:DNA-directed DNA polymerase activity"/>
    <property type="evidence" value="ECO:0007669"/>
    <property type="project" value="UniProtKB-EC"/>
</dbReference>
<dbReference type="NCBIfam" id="NF004316">
    <property type="entry name" value="PRK05711.1"/>
    <property type="match status" value="1"/>
</dbReference>
<comment type="caution">
    <text evidence="6">The sequence shown here is derived from an EMBL/GenBank/DDBJ whole genome shotgun (WGS) entry which is preliminary data.</text>
</comment>
<sequence length="231" mass="26368">MKQIFLDTETTGLKPAEGHRIIEVVALAYENRHAINGTEGQFHAYCNPERDIDADAERVHGMGAEFLASKPRFAEIALALQNFLRDAELIIHNAAFDCDFLDSEFERLNMPPVRNITHNVLCTLNLSRRQNTFLRRHRLEDLCKHYGVDDSERTKHNALLDAKLLAEVYLHMTRGQLAMRMSLLSPIRASVTPEKAVPVRFFAASEEEIAAHNAYLDTMEKETGVRPLWQQ</sequence>